<feature type="domain" description="AB hydrolase-1" evidence="1">
    <location>
        <begin position="24"/>
        <end position="263"/>
    </location>
</feature>
<protein>
    <submittedName>
        <fullName evidence="2">Alpha/beta fold hydrolase</fullName>
    </submittedName>
</protein>
<dbReference type="RefSeq" id="WP_280731550.1">
    <property type="nucleotide sequence ID" value="NZ_CP120367.1"/>
</dbReference>
<accession>A0ABY8CVS7</accession>
<dbReference type="InterPro" id="IPR029058">
    <property type="entry name" value="AB_hydrolase_fold"/>
</dbReference>
<dbReference type="GO" id="GO:0016787">
    <property type="term" value="F:hydrolase activity"/>
    <property type="evidence" value="ECO:0007669"/>
    <property type="project" value="UniProtKB-KW"/>
</dbReference>
<dbReference type="SUPFAM" id="SSF53474">
    <property type="entry name" value="alpha/beta-Hydrolases"/>
    <property type="match status" value="1"/>
</dbReference>
<dbReference type="InterPro" id="IPR050471">
    <property type="entry name" value="AB_hydrolase"/>
</dbReference>
<dbReference type="PRINTS" id="PR00111">
    <property type="entry name" value="ABHYDROLASE"/>
</dbReference>
<gene>
    <name evidence="2" type="ORF">PYH38_000133</name>
</gene>
<dbReference type="PANTHER" id="PTHR43433">
    <property type="entry name" value="HYDROLASE, ALPHA/BETA FOLD FAMILY PROTEIN"/>
    <property type="match status" value="1"/>
</dbReference>
<evidence type="ECO:0000313" key="2">
    <source>
        <dbReference type="EMBL" id="WEX80833.1"/>
    </source>
</evidence>
<keyword evidence="3" id="KW-1185">Reference proteome</keyword>
<dbReference type="EMBL" id="CP120370">
    <property type="protein sequence ID" value="WEX80833.1"/>
    <property type="molecule type" value="Genomic_DNA"/>
</dbReference>
<sequence length="284" mass="31270">MSMRVIRGNDVEIATEAFGDSAHPPVLLIMGGMASMLWWPERFCRRVAEHGRFVLRYDQRDTGRSTKYPPGQPGYAFDDAVDDVLRVLDGYRISAAHIVGMSLGGMIGQATALKHPERVLSLTAISSSPVGMNTSHLPASGKAWMEHMNMEVDWSHRAEAVAYMVEDARLVASTAHPFDESETRAFIERDFDRSGGYLSATNHSVLFEISDAWQDRLHEMKVPLLVIHGAADPVFPVEHGAAVATAVDGARLIEIEGGGHELHPADWDKIISAIIKHTNTHPNE</sequence>
<evidence type="ECO:0000313" key="3">
    <source>
        <dbReference type="Proteomes" id="UP001235547"/>
    </source>
</evidence>
<proteinExistence type="predicted"/>
<dbReference type="Proteomes" id="UP001235547">
    <property type="component" value="Chromosome 2"/>
</dbReference>
<dbReference type="InterPro" id="IPR000073">
    <property type="entry name" value="AB_hydrolase_1"/>
</dbReference>
<name>A0ABY8CVS7_9HYPH</name>
<dbReference type="Pfam" id="PF00561">
    <property type="entry name" value="Abhydrolase_1"/>
    <property type="match status" value="1"/>
</dbReference>
<reference evidence="2 3" key="1">
    <citation type="submission" date="2023-03" db="EMBL/GenBank/DDBJ databases">
        <authorList>
            <person name="Kaur S."/>
            <person name="Espinosa-Saiz D."/>
            <person name="Velazquez E."/>
            <person name="Menendez E."/>
            <person name="diCenzo G.C."/>
        </authorList>
    </citation>
    <scope>NUCLEOTIDE SEQUENCE [LARGE SCALE GENOMIC DNA]</scope>
    <source>
        <strain evidence="2 3">LMG 27395</strain>
    </source>
</reference>
<keyword evidence="2" id="KW-0378">Hydrolase</keyword>
<organism evidence="2 3">
    <name type="scientific">Sinorhizobium numidicum</name>
    <dbReference type="NCBI Taxonomy" id="680248"/>
    <lineage>
        <taxon>Bacteria</taxon>
        <taxon>Pseudomonadati</taxon>
        <taxon>Pseudomonadota</taxon>
        <taxon>Alphaproteobacteria</taxon>
        <taxon>Hyphomicrobiales</taxon>
        <taxon>Rhizobiaceae</taxon>
        <taxon>Sinorhizobium/Ensifer group</taxon>
        <taxon>Sinorhizobium</taxon>
    </lineage>
</organism>
<evidence type="ECO:0000259" key="1">
    <source>
        <dbReference type="Pfam" id="PF00561"/>
    </source>
</evidence>
<dbReference type="Gene3D" id="3.40.50.1820">
    <property type="entry name" value="alpha/beta hydrolase"/>
    <property type="match status" value="1"/>
</dbReference>
<dbReference type="PANTHER" id="PTHR43433:SF5">
    <property type="entry name" value="AB HYDROLASE-1 DOMAIN-CONTAINING PROTEIN"/>
    <property type="match status" value="1"/>
</dbReference>